<reference evidence="1" key="2">
    <citation type="journal article" date="2022" name="New Phytol.">
        <title>Evolutionary transition to the ectomycorrhizal habit in the genomes of a hyperdiverse lineage of mushroom-forming fungi.</title>
        <authorList>
            <person name="Looney B."/>
            <person name="Miyauchi S."/>
            <person name="Morin E."/>
            <person name="Drula E."/>
            <person name="Courty P.E."/>
            <person name="Kohler A."/>
            <person name="Kuo A."/>
            <person name="LaButti K."/>
            <person name="Pangilinan J."/>
            <person name="Lipzen A."/>
            <person name="Riley R."/>
            <person name="Andreopoulos W."/>
            <person name="He G."/>
            <person name="Johnson J."/>
            <person name="Nolan M."/>
            <person name="Tritt A."/>
            <person name="Barry K.W."/>
            <person name="Grigoriev I.V."/>
            <person name="Nagy L.G."/>
            <person name="Hibbett D."/>
            <person name="Henrissat B."/>
            <person name="Matheny P.B."/>
            <person name="Labbe J."/>
            <person name="Martin F.M."/>
        </authorList>
    </citation>
    <scope>NUCLEOTIDE SEQUENCE</scope>
    <source>
        <strain evidence="1">FP105234-sp</strain>
    </source>
</reference>
<dbReference type="EMBL" id="MU275978">
    <property type="protein sequence ID" value="KAI0044564.1"/>
    <property type="molecule type" value="Genomic_DNA"/>
</dbReference>
<dbReference type="Proteomes" id="UP000814033">
    <property type="component" value="Unassembled WGS sequence"/>
</dbReference>
<gene>
    <name evidence="1" type="ORF">FA95DRAFT_1597317</name>
</gene>
<comment type="caution">
    <text evidence="1">The sequence shown here is derived from an EMBL/GenBank/DDBJ whole genome shotgun (WGS) entry which is preliminary data.</text>
</comment>
<organism evidence="1 2">
    <name type="scientific">Auriscalpium vulgare</name>
    <dbReference type="NCBI Taxonomy" id="40419"/>
    <lineage>
        <taxon>Eukaryota</taxon>
        <taxon>Fungi</taxon>
        <taxon>Dikarya</taxon>
        <taxon>Basidiomycota</taxon>
        <taxon>Agaricomycotina</taxon>
        <taxon>Agaricomycetes</taxon>
        <taxon>Russulales</taxon>
        <taxon>Auriscalpiaceae</taxon>
        <taxon>Auriscalpium</taxon>
    </lineage>
</organism>
<name>A0ACB8RKU1_9AGAM</name>
<evidence type="ECO:0000313" key="2">
    <source>
        <dbReference type="Proteomes" id="UP000814033"/>
    </source>
</evidence>
<accession>A0ACB8RKU1</accession>
<evidence type="ECO:0000313" key="1">
    <source>
        <dbReference type="EMBL" id="KAI0044564.1"/>
    </source>
</evidence>
<proteinExistence type="predicted"/>
<protein>
    <submittedName>
        <fullName evidence="1">Uncharacterized protein</fullName>
    </submittedName>
</protein>
<reference evidence="1" key="1">
    <citation type="submission" date="2021-02" db="EMBL/GenBank/DDBJ databases">
        <authorList>
            <consortium name="DOE Joint Genome Institute"/>
            <person name="Ahrendt S."/>
            <person name="Looney B.P."/>
            <person name="Miyauchi S."/>
            <person name="Morin E."/>
            <person name="Drula E."/>
            <person name="Courty P.E."/>
            <person name="Chicoki N."/>
            <person name="Fauchery L."/>
            <person name="Kohler A."/>
            <person name="Kuo A."/>
            <person name="Labutti K."/>
            <person name="Pangilinan J."/>
            <person name="Lipzen A."/>
            <person name="Riley R."/>
            <person name="Andreopoulos W."/>
            <person name="He G."/>
            <person name="Johnson J."/>
            <person name="Barry K.W."/>
            <person name="Grigoriev I.V."/>
            <person name="Nagy L."/>
            <person name="Hibbett D."/>
            <person name="Henrissat B."/>
            <person name="Matheny P.B."/>
            <person name="Labbe J."/>
            <person name="Martin F."/>
        </authorList>
    </citation>
    <scope>NUCLEOTIDE SEQUENCE</scope>
    <source>
        <strain evidence="1">FP105234-sp</strain>
    </source>
</reference>
<keyword evidence="2" id="KW-1185">Reference proteome</keyword>
<sequence>MSDDPVADKSGFLCMYMSNHPDTLVAYVKYFGKIKEHVVSAKMTTIDSKGMDLSYQTKGSAPGQLSVRVPFDPPLLGYDEVKPRLLGMTADANEALGMAKSPQVTTFHLPFAIWQTAALLTLLCYVSFAPKHDPSPLWTPARFLAQPILLNLSWGFVALAHSGEALWTVRLARKHRMPLTVAVSYVLTVFVFGYPVLFDLRRRIQTARIDSIMKGN</sequence>